<keyword evidence="4 5" id="KW-0472">Membrane</keyword>
<dbReference type="PANTHER" id="PTHR28668:SF1">
    <property type="entry name" value="TRANSMEMBRANE PROTEIN 234"/>
    <property type="match status" value="1"/>
</dbReference>
<proteinExistence type="predicted"/>
<dbReference type="PANTHER" id="PTHR28668">
    <property type="entry name" value="TRANSMEMBRANE PROTEIN 234"/>
    <property type="match status" value="1"/>
</dbReference>
<dbReference type="AlphaFoldDB" id="A0A7J6NCD5"/>
<reference evidence="6 7" key="1">
    <citation type="submission" date="2020-04" db="EMBL/GenBank/DDBJ databases">
        <title>Perkinsus olseni comparative genomics.</title>
        <authorList>
            <person name="Bogema D.R."/>
        </authorList>
    </citation>
    <scope>NUCLEOTIDE SEQUENCE [LARGE SCALE GENOMIC DNA]</scope>
    <source>
        <strain evidence="6">00978-12</strain>
    </source>
</reference>
<comment type="subcellular location">
    <subcellularLocation>
        <location evidence="1">Membrane</location>
        <topology evidence="1">Multi-pass membrane protein</topology>
    </subcellularLocation>
</comment>
<name>A0A7J6NCD5_PEROL</name>
<evidence type="ECO:0000313" key="7">
    <source>
        <dbReference type="Proteomes" id="UP000541610"/>
    </source>
</evidence>
<dbReference type="Pfam" id="PF10639">
    <property type="entry name" value="TMEM234"/>
    <property type="match status" value="1"/>
</dbReference>
<evidence type="ECO:0000256" key="5">
    <source>
        <dbReference type="SAM" id="Phobius"/>
    </source>
</evidence>
<dbReference type="OrthoDB" id="43458at2759"/>
<evidence type="ECO:0000256" key="4">
    <source>
        <dbReference type="ARBA" id="ARBA00023136"/>
    </source>
</evidence>
<evidence type="ECO:0000256" key="2">
    <source>
        <dbReference type="ARBA" id="ARBA00022692"/>
    </source>
</evidence>
<dbReference type="GO" id="GO:0016020">
    <property type="term" value="C:membrane"/>
    <property type="evidence" value="ECO:0007669"/>
    <property type="project" value="UniProtKB-SubCell"/>
</dbReference>
<feature type="transmembrane region" description="Helical" evidence="5">
    <location>
        <begin position="6"/>
        <end position="27"/>
    </location>
</feature>
<dbReference type="Proteomes" id="UP000541610">
    <property type="component" value="Unassembled WGS sequence"/>
</dbReference>
<protein>
    <recommendedName>
        <fullName evidence="8">Transmembrane protein 234</fullName>
    </recommendedName>
</protein>
<evidence type="ECO:0000256" key="3">
    <source>
        <dbReference type="ARBA" id="ARBA00022989"/>
    </source>
</evidence>
<dbReference type="EMBL" id="JABANP010000518">
    <property type="protein sequence ID" value="KAF4681414.1"/>
    <property type="molecule type" value="Genomic_DNA"/>
</dbReference>
<keyword evidence="2 5" id="KW-0812">Transmembrane</keyword>
<dbReference type="InterPro" id="IPR018908">
    <property type="entry name" value="TMEM234"/>
</dbReference>
<organism evidence="6 7">
    <name type="scientific">Perkinsus olseni</name>
    <name type="common">Perkinsus atlanticus</name>
    <dbReference type="NCBI Taxonomy" id="32597"/>
    <lineage>
        <taxon>Eukaryota</taxon>
        <taxon>Sar</taxon>
        <taxon>Alveolata</taxon>
        <taxon>Perkinsozoa</taxon>
        <taxon>Perkinsea</taxon>
        <taxon>Perkinsida</taxon>
        <taxon>Perkinsidae</taxon>
        <taxon>Perkinsus</taxon>
    </lineage>
</organism>
<evidence type="ECO:0000313" key="6">
    <source>
        <dbReference type="EMBL" id="KAF4681414.1"/>
    </source>
</evidence>
<evidence type="ECO:0000256" key="1">
    <source>
        <dbReference type="ARBA" id="ARBA00004141"/>
    </source>
</evidence>
<comment type="caution">
    <text evidence="6">The sequence shown here is derived from an EMBL/GenBank/DDBJ whole genome shotgun (WGS) entry which is preliminary data.</text>
</comment>
<feature type="transmembrane region" description="Helical" evidence="5">
    <location>
        <begin position="115"/>
        <end position="135"/>
    </location>
</feature>
<accession>A0A7J6NCD5</accession>
<gene>
    <name evidence="6" type="ORF">FOZ60_012130</name>
</gene>
<sequence length="139" mass="15282">MASSSAGQTFLSFLLVGFLWGSTTPFLKDASSDSLSPEELRLPKWRQILLGLWRLLLRWKFLLAYAINQAGSVGYYYLLGTHDLSIAVPAANSLSFGFTALTQALCLNKTLPDRYTSMGSMLILLGVFLCLYGQVSESS</sequence>
<evidence type="ECO:0008006" key="8">
    <source>
        <dbReference type="Google" id="ProtNLM"/>
    </source>
</evidence>
<feature type="transmembrane region" description="Helical" evidence="5">
    <location>
        <begin position="87"/>
        <end position="108"/>
    </location>
</feature>
<keyword evidence="3 5" id="KW-1133">Transmembrane helix</keyword>